<dbReference type="PANTHER" id="PTHR12236">
    <property type="entry name" value="STRUCTURAL CONTITUENT OF CUTICLE"/>
    <property type="match status" value="1"/>
</dbReference>
<feature type="non-terminal residue" evidence="3">
    <location>
        <position position="1"/>
    </location>
</feature>
<dbReference type="AlphaFoldDB" id="A0AAD7ZM20"/>
<proteinExistence type="predicted"/>
<evidence type="ECO:0000256" key="2">
    <source>
        <dbReference type="PROSITE-ProRule" id="PRU00497"/>
    </source>
</evidence>
<dbReference type="GO" id="GO:0031012">
    <property type="term" value="C:extracellular matrix"/>
    <property type="evidence" value="ECO:0007669"/>
    <property type="project" value="TreeGrafter"/>
</dbReference>
<keyword evidence="1 2" id="KW-0193">Cuticle</keyword>
<accession>A0AAD7ZM20</accession>
<keyword evidence="4" id="KW-1185">Reference proteome</keyword>
<dbReference type="EMBL" id="JASPKZ010007644">
    <property type="protein sequence ID" value="KAJ9583209.1"/>
    <property type="molecule type" value="Genomic_DNA"/>
</dbReference>
<dbReference type="GO" id="GO:0005615">
    <property type="term" value="C:extracellular space"/>
    <property type="evidence" value="ECO:0007669"/>
    <property type="project" value="TreeGrafter"/>
</dbReference>
<dbReference type="InterPro" id="IPR051217">
    <property type="entry name" value="Insect_Cuticle_Struc_Prot"/>
</dbReference>
<organism evidence="3 4">
    <name type="scientific">Diploptera punctata</name>
    <name type="common">Pacific beetle cockroach</name>
    <dbReference type="NCBI Taxonomy" id="6984"/>
    <lineage>
        <taxon>Eukaryota</taxon>
        <taxon>Metazoa</taxon>
        <taxon>Ecdysozoa</taxon>
        <taxon>Arthropoda</taxon>
        <taxon>Hexapoda</taxon>
        <taxon>Insecta</taxon>
        <taxon>Pterygota</taxon>
        <taxon>Neoptera</taxon>
        <taxon>Polyneoptera</taxon>
        <taxon>Dictyoptera</taxon>
        <taxon>Blattodea</taxon>
        <taxon>Blaberoidea</taxon>
        <taxon>Blaberidae</taxon>
        <taxon>Diplopterinae</taxon>
        <taxon>Diploptera</taxon>
    </lineage>
</organism>
<evidence type="ECO:0000256" key="1">
    <source>
        <dbReference type="ARBA" id="ARBA00022460"/>
    </source>
</evidence>
<dbReference type="GO" id="GO:0042302">
    <property type="term" value="F:structural constituent of cuticle"/>
    <property type="evidence" value="ECO:0007669"/>
    <property type="project" value="UniProtKB-UniRule"/>
</dbReference>
<dbReference type="InterPro" id="IPR031311">
    <property type="entry name" value="CHIT_BIND_RR_consensus"/>
</dbReference>
<evidence type="ECO:0000313" key="4">
    <source>
        <dbReference type="Proteomes" id="UP001233999"/>
    </source>
</evidence>
<dbReference type="PANTHER" id="PTHR12236:SF95">
    <property type="entry name" value="CUTICULAR PROTEIN 76BD, ISOFORM C-RELATED"/>
    <property type="match status" value="1"/>
</dbReference>
<dbReference type="Proteomes" id="UP001233999">
    <property type="component" value="Unassembled WGS sequence"/>
</dbReference>
<reference evidence="3" key="1">
    <citation type="journal article" date="2023" name="IScience">
        <title>Live-bearing cockroach genome reveals convergent evolutionary mechanisms linked to viviparity in insects and beyond.</title>
        <authorList>
            <person name="Fouks B."/>
            <person name="Harrison M.C."/>
            <person name="Mikhailova A.A."/>
            <person name="Marchal E."/>
            <person name="English S."/>
            <person name="Carruthers M."/>
            <person name="Jennings E.C."/>
            <person name="Chiamaka E.L."/>
            <person name="Frigard R.A."/>
            <person name="Pippel M."/>
            <person name="Attardo G.M."/>
            <person name="Benoit J.B."/>
            <person name="Bornberg-Bauer E."/>
            <person name="Tobe S.S."/>
        </authorList>
    </citation>
    <scope>NUCLEOTIDE SEQUENCE</scope>
    <source>
        <strain evidence="3">Stay&amp;Tobe</strain>
    </source>
</reference>
<name>A0AAD7ZM20_DIPPU</name>
<dbReference type="PROSITE" id="PS00233">
    <property type="entry name" value="CHIT_BIND_RR_1"/>
    <property type="match status" value="1"/>
</dbReference>
<protein>
    <recommendedName>
        <fullName evidence="5">Cuticle protein</fullName>
    </recommendedName>
</protein>
<comment type="caution">
    <text evidence="3">The sequence shown here is derived from an EMBL/GenBank/DDBJ whole genome shotgun (WGS) entry which is preliminary data.</text>
</comment>
<dbReference type="Pfam" id="PF00379">
    <property type="entry name" value="Chitin_bind_4"/>
    <property type="match status" value="1"/>
</dbReference>
<dbReference type="PROSITE" id="PS51155">
    <property type="entry name" value="CHIT_BIND_RR_2"/>
    <property type="match status" value="1"/>
</dbReference>
<reference evidence="3" key="2">
    <citation type="submission" date="2023-05" db="EMBL/GenBank/DDBJ databases">
        <authorList>
            <person name="Fouks B."/>
        </authorList>
    </citation>
    <scope>NUCLEOTIDE SEQUENCE</scope>
    <source>
        <strain evidence="3">Stay&amp;Tobe</strain>
        <tissue evidence="3">Testes</tissue>
    </source>
</reference>
<evidence type="ECO:0000313" key="3">
    <source>
        <dbReference type="EMBL" id="KAJ9583209.1"/>
    </source>
</evidence>
<dbReference type="InterPro" id="IPR000618">
    <property type="entry name" value="Insect_cuticle"/>
</dbReference>
<sequence length="118" mass="13245">VLLLLSLVAVATCVPIYEEHKEIEVHHYAEKRDGDKVEGYYKLVEPDGTTRTVHYTADKHTGFHAQVTKSGHAVHPTYEKKIVLPVKQVVIPIKYEELATPLYSHGSASSFTSFGHLF</sequence>
<gene>
    <name evidence="3" type="ORF">L9F63_022456</name>
</gene>
<evidence type="ECO:0008006" key="5">
    <source>
        <dbReference type="Google" id="ProtNLM"/>
    </source>
</evidence>